<dbReference type="PANTHER" id="PTHR24320">
    <property type="entry name" value="RETINOL DEHYDROGENASE"/>
    <property type="match status" value="1"/>
</dbReference>
<dbReference type="PRINTS" id="PR00081">
    <property type="entry name" value="GDHRDH"/>
</dbReference>
<dbReference type="HOGENOM" id="CLU_010194_44_6_1"/>
<dbReference type="Proteomes" id="UP000020467">
    <property type="component" value="Unassembled WGS sequence"/>
</dbReference>
<organism evidence="4 5">
    <name type="scientific">Colletotrichum fioriniae PJ7</name>
    <dbReference type="NCBI Taxonomy" id="1445577"/>
    <lineage>
        <taxon>Eukaryota</taxon>
        <taxon>Fungi</taxon>
        <taxon>Dikarya</taxon>
        <taxon>Ascomycota</taxon>
        <taxon>Pezizomycotina</taxon>
        <taxon>Sordariomycetes</taxon>
        <taxon>Hypocreomycetidae</taxon>
        <taxon>Glomerellales</taxon>
        <taxon>Glomerellaceae</taxon>
        <taxon>Colletotrichum</taxon>
        <taxon>Colletotrichum acutatum species complex</taxon>
    </lineage>
</organism>
<dbReference type="eggNOG" id="KOG1208">
    <property type="taxonomic scope" value="Eukaryota"/>
</dbReference>
<dbReference type="Pfam" id="PF00106">
    <property type="entry name" value="adh_short"/>
    <property type="match status" value="1"/>
</dbReference>
<dbReference type="STRING" id="1445577.A0A010S2U6"/>
<dbReference type="PRINTS" id="PR00080">
    <property type="entry name" value="SDRFAMILY"/>
</dbReference>
<dbReference type="InterPro" id="IPR036291">
    <property type="entry name" value="NAD(P)-bd_dom_sf"/>
</dbReference>
<protein>
    <submittedName>
        <fullName evidence="4">Short-chain dehydrogenase/reductase family Oxidoreductase</fullName>
    </submittedName>
</protein>
<evidence type="ECO:0000256" key="1">
    <source>
        <dbReference type="ARBA" id="ARBA00006484"/>
    </source>
</evidence>
<proteinExistence type="inferred from homology"/>
<dbReference type="PANTHER" id="PTHR24320:SF154">
    <property type="entry name" value="OXIDOREDUCTASE, SHORT-CHAIN DEHYDROGENASE_REDUCTASE FAMILY (AFU_ORTHOLOGUE AFUA_2G04560)"/>
    <property type="match status" value="1"/>
</dbReference>
<name>A0A010S2U6_9PEZI</name>
<comment type="caution">
    <text evidence="4">The sequence shown here is derived from an EMBL/GenBank/DDBJ whole genome shotgun (WGS) entry which is preliminary data.</text>
</comment>
<dbReference type="SUPFAM" id="SSF51735">
    <property type="entry name" value="NAD(P)-binding Rossmann-fold domains"/>
    <property type="match status" value="1"/>
</dbReference>
<keyword evidence="2" id="KW-0560">Oxidoreductase</keyword>
<sequence length="340" mass="36072">MVALFVYEKDMRDPTPDIPSLEGKVIFITGGTAGLGKTTILALLAHNPSHIYFSGRSHASAKALIDAAASSTSSPNPPSLTFVPLDQTSLPSIRTALKKHFTHTRLDILINNAGIMAGAAGLSADGYEIQFATNHLGHAMIVRELLPILLRTAEGSGSGSGSGAGSSSTSSGGGAPADVRIINLTSVGYQAHPSDGISFETLGTTQAGPPVLGQWVRYGQSKLANILFTRELARRHPSITTLAIHPGVVDTGLVTNQSRLNRLFVYLPQKIMGSSVLTPEQGCWNQVWAAAAAKKTDLVNGGFYMPVGHLADDKLDKVARDGELAGRLWRWTEDVLDRVE</sequence>
<reference evidence="4 5" key="1">
    <citation type="submission" date="2014-02" db="EMBL/GenBank/DDBJ databases">
        <title>The genome sequence of Colletotrichum fioriniae PJ7.</title>
        <authorList>
            <person name="Baroncelli R."/>
            <person name="Thon M.R."/>
        </authorList>
    </citation>
    <scope>NUCLEOTIDE SEQUENCE [LARGE SCALE GENOMIC DNA]</scope>
    <source>
        <strain evidence="4 5">PJ7</strain>
    </source>
</reference>
<dbReference type="GO" id="GO:0016491">
    <property type="term" value="F:oxidoreductase activity"/>
    <property type="evidence" value="ECO:0007669"/>
    <property type="project" value="UniProtKB-KW"/>
</dbReference>
<dbReference type="EMBL" id="JARH01000134">
    <property type="protein sequence ID" value="EXF84934.1"/>
    <property type="molecule type" value="Genomic_DNA"/>
</dbReference>
<evidence type="ECO:0000313" key="4">
    <source>
        <dbReference type="EMBL" id="EXF84934.1"/>
    </source>
</evidence>
<dbReference type="Gene3D" id="3.40.50.720">
    <property type="entry name" value="NAD(P)-binding Rossmann-like Domain"/>
    <property type="match status" value="1"/>
</dbReference>
<accession>A0A010S2U6</accession>
<keyword evidence="5" id="KW-1185">Reference proteome</keyword>
<gene>
    <name evidence="4" type="ORF">CFIO01_02147</name>
</gene>
<dbReference type="KEGG" id="cfj:CFIO01_02147"/>
<evidence type="ECO:0000256" key="2">
    <source>
        <dbReference type="ARBA" id="ARBA00023002"/>
    </source>
</evidence>
<comment type="similarity">
    <text evidence="1 3">Belongs to the short-chain dehydrogenases/reductases (SDR) family.</text>
</comment>
<evidence type="ECO:0000256" key="3">
    <source>
        <dbReference type="RuleBase" id="RU000363"/>
    </source>
</evidence>
<dbReference type="OrthoDB" id="191139at2759"/>
<dbReference type="InterPro" id="IPR002347">
    <property type="entry name" value="SDR_fam"/>
</dbReference>
<evidence type="ECO:0000313" key="5">
    <source>
        <dbReference type="Proteomes" id="UP000020467"/>
    </source>
</evidence>
<dbReference type="AlphaFoldDB" id="A0A010S2U6"/>